<proteinExistence type="predicted"/>
<dbReference type="InterPro" id="IPR012961">
    <property type="entry name" value="Ski2/MTR4_C"/>
</dbReference>
<dbReference type="Pfam" id="PF00271">
    <property type="entry name" value="Helicase_C"/>
    <property type="match status" value="1"/>
</dbReference>
<dbReference type="InterPro" id="IPR001650">
    <property type="entry name" value="Helicase_C-like"/>
</dbReference>
<dbReference type="PROSITE" id="PS51192">
    <property type="entry name" value="HELICASE_ATP_BIND_1"/>
    <property type="match status" value="1"/>
</dbReference>
<dbReference type="GO" id="GO:0016787">
    <property type="term" value="F:hydrolase activity"/>
    <property type="evidence" value="ECO:0007669"/>
    <property type="project" value="UniProtKB-KW"/>
</dbReference>
<evidence type="ECO:0000259" key="5">
    <source>
        <dbReference type="PROSITE" id="PS51192"/>
    </source>
</evidence>
<evidence type="ECO:0000313" key="8">
    <source>
        <dbReference type="Proteomes" id="UP000291289"/>
    </source>
</evidence>
<dbReference type="InterPro" id="IPR050699">
    <property type="entry name" value="RNA-DNA_Helicase"/>
</dbReference>
<dbReference type="Pfam" id="PF00270">
    <property type="entry name" value="DEAD"/>
    <property type="match status" value="1"/>
</dbReference>
<keyword evidence="1" id="KW-0547">Nucleotide-binding</keyword>
<comment type="caution">
    <text evidence="7">The sequence shown here is derived from an EMBL/GenBank/DDBJ whole genome shotgun (WGS) entry which is preliminary data.</text>
</comment>
<dbReference type="Gene3D" id="1.10.3380.30">
    <property type="match status" value="1"/>
</dbReference>
<keyword evidence="4" id="KW-0067">ATP-binding</keyword>
<dbReference type="OrthoDB" id="3229913at2"/>
<dbReference type="GO" id="GO:0005524">
    <property type="term" value="F:ATP binding"/>
    <property type="evidence" value="ECO:0007669"/>
    <property type="project" value="UniProtKB-KW"/>
</dbReference>
<name>A0A4R0QYP6_9BIFI</name>
<evidence type="ECO:0000256" key="1">
    <source>
        <dbReference type="ARBA" id="ARBA00022741"/>
    </source>
</evidence>
<dbReference type="PROSITE" id="PS51194">
    <property type="entry name" value="HELICASE_CTER"/>
    <property type="match status" value="1"/>
</dbReference>
<dbReference type="GO" id="GO:0055087">
    <property type="term" value="C:Ski complex"/>
    <property type="evidence" value="ECO:0007669"/>
    <property type="project" value="TreeGrafter"/>
</dbReference>
<dbReference type="PANTHER" id="PTHR12131:SF1">
    <property type="entry name" value="ATP-DEPENDENT RNA HELICASE SUPV3L1, MITOCHONDRIAL-RELATED"/>
    <property type="match status" value="1"/>
</dbReference>
<protein>
    <submittedName>
        <fullName evidence="7">DEAD/DEAH box helicase</fullName>
    </submittedName>
</protein>
<dbReference type="RefSeq" id="WP_131283141.1">
    <property type="nucleotide sequence ID" value="NZ_RXLP01000004.1"/>
</dbReference>
<gene>
    <name evidence="7" type="ORF">EJ419_01450</name>
</gene>
<evidence type="ECO:0000259" key="6">
    <source>
        <dbReference type="PROSITE" id="PS51194"/>
    </source>
</evidence>
<dbReference type="InterPro" id="IPR011545">
    <property type="entry name" value="DEAD/DEAH_box_helicase_dom"/>
</dbReference>
<dbReference type="Gene3D" id="3.40.50.300">
    <property type="entry name" value="P-loop containing nucleotide triphosphate hydrolases"/>
    <property type="match status" value="2"/>
</dbReference>
<keyword evidence="3 7" id="KW-0347">Helicase</keyword>
<evidence type="ECO:0000256" key="4">
    <source>
        <dbReference type="ARBA" id="ARBA00022840"/>
    </source>
</evidence>
<dbReference type="InterPro" id="IPR014001">
    <property type="entry name" value="Helicase_ATP-bd"/>
</dbReference>
<feature type="domain" description="Helicase ATP-binding" evidence="5">
    <location>
        <begin position="46"/>
        <end position="204"/>
    </location>
</feature>
<dbReference type="SUPFAM" id="SSF52540">
    <property type="entry name" value="P-loop containing nucleoside triphosphate hydrolases"/>
    <property type="match status" value="1"/>
</dbReference>
<keyword evidence="8" id="KW-1185">Reference proteome</keyword>
<accession>A0A4R0QYP6</accession>
<dbReference type="Proteomes" id="UP000291289">
    <property type="component" value="Unassembled WGS sequence"/>
</dbReference>
<dbReference type="InterPro" id="IPR027417">
    <property type="entry name" value="P-loop_NTPase"/>
</dbReference>
<dbReference type="PANTHER" id="PTHR12131">
    <property type="entry name" value="ATP-DEPENDENT RNA AND DNA HELICASE"/>
    <property type="match status" value="1"/>
</dbReference>
<evidence type="ECO:0000313" key="7">
    <source>
        <dbReference type="EMBL" id="TCD54791.1"/>
    </source>
</evidence>
<keyword evidence="2" id="KW-0378">Hydrolase</keyword>
<dbReference type="GO" id="GO:0004386">
    <property type="term" value="F:helicase activity"/>
    <property type="evidence" value="ECO:0007669"/>
    <property type="project" value="UniProtKB-KW"/>
</dbReference>
<organism evidence="7 8">
    <name type="scientific">Alloscardovia theropitheci</name>
    <dbReference type="NCBI Taxonomy" id="2496842"/>
    <lineage>
        <taxon>Bacteria</taxon>
        <taxon>Bacillati</taxon>
        <taxon>Actinomycetota</taxon>
        <taxon>Actinomycetes</taxon>
        <taxon>Bifidobacteriales</taxon>
        <taxon>Bifidobacteriaceae</taxon>
        <taxon>Alloscardovia</taxon>
    </lineage>
</organism>
<dbReference type="GO" id="GO:0070478">
    <property type="term" value="P:nuclear-transcribed mRNA catabolic process, 3'-5' exonucleolytic nonsense-mediated decay"/>
    <property type="evidence" value="ECO:0007669"/>
    <property type="project" value="TreeGrafter"/>
</dbReference>
<evidence type="ECO:0000256" key="2">
    <source>
        <dbReference type="ARBA" id="ARBA00022801"/>
    </source>
</evidence>
<sequence length="873" mass="98893">MTFEENLSPSQRYAAFRKRRAQEKSIVGIFSESLPFEMDDFQRDACSALSNGHNILVAAPTGAGKTVIADFAIYLAQYENVKAFYTTPIKALSNQKYHELVDLYGNDRVGLLTGDMSITPDADIIVMTTEVLRNMLYERSTTLDALRYVILDEVHYLADRMRGQVWEEVIIHLPQTVKIIGLSATVSNVEDFSAWIRSVRGDTTLVMTEKRPVELLQHVMIQESPRKEPEIFDLYRSPNSEKINPSLIQALNNLDQIARSKSKKLEGKPFGYTKKGRKRVSRQNIGPIRHNTPKRWAVIDELDFLDMLPGIYFIFSRNGCDKAVSQCLQAGLELTTEDEVRQIRHIVNEMIDGQLTPDEMKALHFPQFLASLELGFASHHAGMITLFRHIVEALFEKGLIKVVFATETLALGINMPARTVIVEKLEKYNGVGHVSLTPGEFTQLTGRAGRRGIDTIGHALVVDHNGFEPSAMANLASKRVYPLHSSFAPSFNTAVNLLHTHTLEETHATLDKSFAQWEANASADSLYGMIEDTHRIVSDYERAMHCSRGNFAEFMRIRMKISDIEKRDRRVLKTRVFTSDKARKKAFAELDKRLSALRSKEHNHPCKACPDFAEHIRWGHRWARQTRELERLENRFASRTQSVSRHFDRICDVLEHMGYITRDDDFAYTGYLTSKPYQYDASAYSNQHKAQGEKRTELVLTEKGEVLRHIYSENDILLAQCIMDGIFDNLTAEECAAVMSAFIYESRHDSPSEPAHLPGGAKGTIANAISSIKSHDIRIHLIFESFDLDTPSTIDYGLVEIMFNWVTDKPLTEILRSSDLTAGDFVRACKRETDVLRQIANIAQLRGNTQLKDIVLQASDLVNHGIVALNPLD</sequence>
<feature type="domain" description="Helicase C-terminal" evidence="6">
    <location>
        <begin position="300"/>
        <end position="491"/>
    </location>
</feature>
<dbReference type="CDD" id="cd18795">
    <property type="entry name" value="SF2_C_Ski2"/>
    <property type="match status" value="1"/>
</dbReference>
<dbReference type="SMART" id="SM01142">
    <property type="entry name" value="DSHCT"/>
    <property type="match status" value="1"/>
</dbReference>
<dbReference type="SMART" id="SM00487">
    <property type="entry name" value="DEXDc"/>
    <property type="match status" value="1"/>
</dbReference>
<dbReference type="SMART" id="SM00490">
    <property type="entry name" value="HELICc"/>
    <property type="match status" value="1"/>
</dbReference>
<evidence type="ECO:0000256" key="3">
    <source>
        <dbReference type="ARBA" id="ARBA00022806"/>
    </source>
</evidence>
<dbReference type="Pfam" id="PF08148">
    <property type="entry name" value="DSHCT"/>
    <property type="match status" value="1"/>
</dbReference>
<dbReference type="AlphaFoldDB" id="A0A4R0QYP6"/>
<dbReference type="EMBL" id="RXLP01000004">
    <property type="protein sequence ID" value="TCD54791.1"/>
    <property type="molecule type" value="Genomic_DNA"/>
</dbReference>
<dbReference type="GO" id="GO:0003676">
    <property type="term" value="F:nucleic acid binding"/>
    <property type="evidence" value="ECO:0007669"/>
    <property type="project" value="InterPro"/>
</dbReference>
<reference evidence="7 8" key="1">
    <citation type="submission" date="2018-12" db="EMBL/GenBank/DDBJ databases">
        <title>Alloscrdovia theropitheci sp. nov: a novel taxon from the feces of the bleeding-herat monkey (Theropithecus geleda).</title>
        <authorList>
            <person name="Modesto M."/>
        </authorList>
    </citation>
    <scope>NUCLEOTIDE SEQUENCE [LARGE SCALE GENOMIC DNA]</scope>
    <source>
        <strain evidence="7 8">GLDI4/2</strain>
    </source>
</reference>